<feature type="compositionally biased region" description="Polar residues" evidence="1">
    <location>
        <begin position="1"/>
        <end position="11"/>
    </location>
</feature>
<keyword evidence="3" id="KW-1185">Reference proteome</keyword>
<organism evidence="2 3">
    <name type="scientific">Hibiscus sabdariffa</name>
    <name type="common">roselle</name>
    <dbReference type="NCBI Taxonomy" id="183260"/>
    <lineage>
        <taxon>Eukaryota</taxon>
        <taxon>Viridiplantae</taxon>
        <taxon>Streptophyta</taxon>
        <taxon>Embryophyta</taxon>
        <taxon>Tracheophyta</taxon>
        <taxon>Spermatophyta</taxon>
        <taxon>Magnoliopsida</taxon>
        <taxon>eudicotyledons</taxon>
        <taxon>Gunneridae</taxon>
        <taxon>Pentapetalae</taxon>
        <taxon>rosids</taxon>
        <taxon>malvids</taxon>
        <taxon>Malvales</taxon>
        <taxon>Malvaceae</taxon>
        <taxon>Malvoideae</taxon>
        <taxon>Hibiscus</taxon>
    </lineage>
</organism>
<reference evidence="2 3" key="1">
    <citation type="journal article" date="2024" name="G3 (Bethesda)">
        <title>Genome assembly of Hibiscus sabdariffa L. provides insights into metabolisms of medicinal natural products.</title>
        <authorList>
            <person name="Kim T."/>
        </authorList>
    </citation>
    <scope>NUCLEOTIDE SEQUENCE [LARGE SCALE GENOMIC DNA]</scope>
    <source>
        <strain evidence="2">TK-2024</strain>
        <tissue evidence="2">Old leaves</tissue>
    </source>
</reference>
<feature type="region of interest" description="Disordered" evidence="1">
    <location>
        <begin position="1"/>
        <end position="75"/>
    </location>
</feature>
<feature type="compositionally biased region" description="Basic and acidic residues" evidence="1">
    <location>
        <begin position="133"/>
        <end position="149"/>
    </location>
</feature>
<protein>
    <submittedName>
        <fullName evidence="2">Uncharacterized protein</fullName>
    </submittedName>
</protein>
<evidence type="ECO:0000313" key="3">
    <source>
        <dbReference type="Proteomes" id="UP001396334"/>
    </source>
</evidence>
<proteinExistence type="predicted"/>
<feature type="region of interest" description="Disordered" evidence="1">
    <location>
        <begin position="103"/>
        <end position="170"/>
    </location>
</feature>
<evidence type="ECO:0000313" key="2">
    <source>
        <dbReference type="EMBL" id="KAK9038413.1"/>
    </source>
</evidence>
<accession>A0ABR2TLR2</accession>
<feature type="compositionally biased region" description="Acidic residues" evidence="1">
    <location>
        <begin position="262"/>
        <end position="275"/>
    </location>
</feature>
<evidence type="ECO:0000256" key="1">
    <source>
        <dbReference type="SAM" id="MobiDB-lite"/>
    </source>
</evidence>
<feature type="region of interest" description="Disordered" evidence="1">
    <location>
        <begin position="261"/>
        <end position="281"/>
    </location>
</feature>
<dbReference type="EMBL" id="JBBPBN010000005">
    <property type="protein sequence ID" value="KAK9038413.1"/>
    <property type="molecule type" value="Genomic_DNA"/>
</dbReference>
<sequence length="281" mass="29902">MAPSSESPQETSVKESKVELTSRLGSTVSGAAGLSRELFVVPEASKIRQEGAPGCSSEERASVPSTPVAEVNEEELPVTCNSVTETGACEPVQSTSGVGMCESVHTEGEASESENDVTGNDAAEMSDSTHATQSDREAGGSTHLERGSNEAETADSDEVAGPVVQNQHNGLTKPLTSAYFSVFRDKMNVWLSEGRVKSNRENIESVTETVTAVEKHFFYSSRGRSLNTTMVLVNSKKPAAGLSKLLMANRRDATRLFIYMENDGDDDDDDDDDGVDVAPAA</sequence>
<comment type="caution">
    <text evidence="2">The sequence shown here is derived from an EMBL/GenBank/DDBJ whole genome shotgun (WGS) entry which is preliminary data.</text>
</comment>
<name>A0ABR2TLR2_9ROSI</name>
<gene>
    <name evidence="2" type="ORF">V6N11_023284</name>
</gene>
<dbReference type="Proteomes" id="UP001396334">
    <property type="component" value="Unassembled WGS sequence"/>
</dbReference>